<dbReference type="EMBL" id="CAVLGL010000057">
    <property type="protein sequence ID" value="CAK1583202.1"/>
    <property type="molecule type" value="Genomic_DNA"/>
</dbReference>
<dbReference type="Proteomes" id="UP001314205">
    <property type="component" value="Unassembled WGS sequence"/>
</dbReference>
<reference evidence="1 2" key="1">
    <citation type="submission" date="2023-11" db="EMBL/GenBank/DDBJ databases">
        <authorList>
            <person name="Hedman E."/>
            <person name="Englund M."/>
            <person name="Stromberg M."/>
            <person name="Nyberg Akerstrom W."/>
            <person name="Nylinder S."/>
            <person name="Jareborg N."/>
            <person name="Kallberg Y."/>
            <person name="Kronander E."/>
        </authorList>
    </citation>
    <scope>NUCLEOTIDE SEQUENCE [LARGE SCALE GENOMIC DNA]</scope>
</reference>
<evidence type="ECO:0000313" key="2">
    <source>
        <dbReference type="Proteomes" id="UP001314205"/>
    </source>
</evidence>
<accession>A0AAV1KN49</accession>
<name>A0AAV1KN49_9NEOP</name>
<keyword evidence="2" id="KW-1185">Reference proteome</keyword>
<sequence length="139" mass="16345">MDSIEKWKKRYMSSDTAAVTKMFLPDIEAAYRLLQKLELSPILVQVLTGHGGFSSYLYRFKCKNSPECVCDSQKEESVEHLLLEYPKYLQDRFKLEMVTNMQPKKENISKLLACKKHRNRFITYCIDIAKDVINRNKTK</sequence>
<organism evidence="1 2">
    <name type="scientific">Parnassius mnemosyne</name>
    <name type="common">clouded apollo</name>
    <dbReference type="NCBI Taxonomy" id="213953"/>
    <lineage>
        <taxon>Eukaryota</taxon>
        <taxon>Metazoa</taxon>
        <taxon>Ecdysozoa</taxon>
        <taxon>Arthropoda</taxon>
        <taxon>Hexapoda</taxon>
        <taxon>Insecta</taxon>
        <taxon>Pterygota</taxon>
        <taxon>Neoptera</taxon>
        <taxon>Endopterygota</taxon>
        <taxon>Lepidoptera</taxon>
        <taxon>Glossata</taxon>
        <taxon>Ditrysia</taxon>
        <taxon>Papilionoidea</taxon>
        <taxon>Papilionidae</taxon>
        <taxon>Parnassiinae</taxon>
        <taxon>Parnassini</taxon>
        <taxon>Parnassius</taxon>
        <taxon>Driopa</taxon>
    </lineage>
</organism>
<evidence type="ECO:0000313" key="1">
    <source>
        <dbReference type="EMBL" id="CAK1583202.1"/>
    </source>
</evidence>
<gene>
    <name evidence="1" type="ORF">PARMNEM_LOCUS4623</name>
</gene>
<proteinExistence type="predicted"/>
<protein>
    <submittedName>
        <fullName evidence="1">Uncharacterized protein</fullName>
    </submittedName>
</protein>
<dbReference type="AlphaFoldDB" id="A0AAV1KN49"/>
<comment type="caution">
    <text evidence="1">The sequence shown here is derived from an EMBL/GenBank/DDBJ whole genome shotgun (WGS) entry which is preliminary data.</text>
</comment>